<reference evidence="7 8" key="1">
    <citation type="journal article" date="2018" name="G3 (Bethesda)">
        <title>Phylogenetic and Phylogenomic Definition of Rhizopus Species.</title>
        <authorList>
            <person name="Gryganskyi A.P."/>
            <person name="Golan J."/>
            <person name="Dolatabadi S."/>
            <person name="Mondo S."/>
            <person name="Robb S."/>
            <person name="Idnurm A."/>
            <person name="Muszewska A."/>
            <person name="Steczkiewicz K."/>
            <person name="Masonjones S."/>
            <person name="Liao H.L."/>
            <person name="Gajdeczka M.T."/>
            <person name="Anike F."/>
            <person name="Vuek A."/>
            <person name="Anishchenko I.M."/>
            <person name="Voigt K."/>
            <person name="de Hoog G.S."/>
            <person name="Smith M.E."/>
            <person name="Heitman J."/>
            <person name="Vilgalys R."/>
            <person name="Stajich J.E."/>
        </authorList>
    </citation>
    <scope>NUCLEOTIDE SEQUENCE [LARGE SCALE GENOMIC DNA]</scope>
    <source>
        <strain evidence="7 8">LSU 92-RS-03</strain>
    </source>
</reference>
<dbReference type="Pfam" id="PF13414">
    <property type="entry name" value="TPR_11"/>
    <property type="match status" value="1"/>
</dbReference>
<organism evidence="7 8">
    <name type="scientific">Rhizopus stolonifer</name>
    <name type="common">Rhizopus nigricans</name>
    <dbReference type="NCBI Taxonomy" id="4846"/>
    <lineage>
        <taxon>Eukaryota</taxon>
        <taxon>Fungi</taxon>
        <taxon>Fungi incertae sedis</taxon>
        <taxon>Mucoromycota</taxon>
        <taxon>Mucoromycotina</taxon>
        <taxon>Mucoromycetes</taxon>
        <taxon>Mucorales</taxon>
        <taxon>Mucorineae</taxon>
        <taxon>Rhizopodaceae</taxon>
        <taxon>Rhizopus</taxon>
    </lineage>
</organism>
<dbReference type="SMART" id="SM00028">
    <property type="entry name" value="TPR"/>
    <property type="match status" value="6"/>
</dbReference>
<dbReference type="Pfam" id="PF13424">
    <property type="entry name" value="TPR_12"/>
    <property type="match status" value="1"/>
</dbReference>
<dbReference type="SMART" id="SM00727">
    <property type="entry name" value="STI1"/>
    <property type="match status" value="1"/>
</dbReference>
<dbReference type="AlphaFoldDB" id="A0A367J1F1"/>
<gene>
    <name evidence="7" type="ORF">CU098_006687</name>
</gene>
<evidence type="ECO:0000313" key="7">
    <source>
        <dbReference type="EMBL" id="RCH83541.1"/>
    </source>
</evidence>
<dbReference type="OrthoDB" id="2423701at2759"/>
<protein>
    <recommendedName>
        <fullName evidence="6">STI1 domain-containing protein</fullName>
    </recommendedName>
</protein>
<evidence type="ECO:0000256" key="3">
    <source>
        <dbReference type="ARBA" id="ARBA00022737"/>
    </source>
</evidence>
<dbReference type="Gene3D" id="1.10.260.100">
    <property type="match status" value="1"/>
</dbReference>
<dbReference type="PROSITE" id="PS50005">
    <property type="entry name" value="TPR"/>
    <property type="match status" value="3"/>
</dbReference>
<name>A0A367J1F1_RHIST</name>
<feature type="repeat" description="TPR" evidence="5">
    <location>
        <begin position="9"/>
        <end position="42"/>
    </location>
</feature>
<dbReference type="Pfam" id="PF17830">
    <property type="entry name" value="STI1-HOP_DP"/>
    <property type="match status" value="1"/>
</dbReference>
<proteinExistence type="predicted"/>
<accession>A0A367J1F1</accession>
<feature type="repeat" description="TPR" evidence="5">
    <location>
        <begin position="84"/>
        <end position="117"/>
    </location>
</feature>
<evidence type="ECO:0000256" key="5">
    <source>
        <dbReference type="PROSITE-ProRule" id="PRU00339"/>
    </source>
</evidence>
<dbReference type="InterPro" id="IPR041243">
    <property type="entry name" value="STI1/HOP_DP"/>
</dbReference>
<evidence type="ECO:0000259" key="6">
    <source>
        <dbReference type="SMART" id="SM00727"/>
    </source>
</evidence>
<keyword evidence="2" id="KW-0963">Cytoplasm</keyword>
<comment type="caution">
    <text evidence="7">The sequence shown here is derived from an EMBL/GenBank/DDBJ whole genome shotgun (WGS) entry which is preliminary data.</text>
</comment>
<dbReference type="InterPro" id="IPR006636">
    <property type="entry name" value="STI1_HS-bd"/>
</dbReference>
<dbReference type="FunFam" id="1.25.40.10:FF:000010">
    <property type="entry name" value="Stress-induced phosphoprotein 1"/>
    <property type="match status" value="1"/>
</dbReference>
<keyword evidence="4 5" id="KW-0802">TPR repeat</keyword>
<keyword evidence="8" id="KW-1185">Reference proteome</keyword>
<dbReference type="InterPro" id="IPR011990">
    <property type="entry name" value="TPR-like_helical_dom_sf"/>
</dbReference>
<keyword evidence="3" id="KW-0677">Repeat</keyword>
<feature type="repeat" description="TPR" evidence="5">
    <location>
        <begin position="144"/>
        <end position="177"/>
    </location>
</feature>
<dbReference type="GO" id="GO:0051879">
    <property type="term" value="F:Hsp90 protein binding"/>
    <property type="evidence" value="ECO:0007669"/>
    <property type="project" value="TreeGrafter"/>
</dbReference>
<dbReference type="Proteomes" id="UP000253551">
    <property type="component" value="Unassembled WGS sequence"/>
</dbReference>
<evidence type="ECO:0000256" key="1">
    <source>
        <dbReference type="ARBA" id="ARBA00004496"/>
    </source>
</evidence>
<dbReference type="PANTHER" id="PTHR22904:SF523">
    <property type="entry name" value="STRESS-INDUCED-PHOSPHOPROTEIN 1"/>
    <property type="match status" value="1"/>
</dbReference>
<dbReference type="PROSITE" id="PS50293">
    <property type="entry name" value="TPR_REGION"/>
    <property type="match status" value="1"/>
</dbReference>
<dbReference type="EMBL" id="PJQM01004711">
    <property type="protein sequence ID" value="RCH83541.1"/>
    <property type="molecule type" value="Genomic_DNA"/>
</dbReference>
<dbReference type="InterPro" id="IPR019734">
    <property type="entry name" value="TPR_rpt"/>
</dbReference>
<evidence type="ECO:0000313" key="8">
    <source>
        <dbReference type="Proteomes" id="UP000253551"/>
    </source>
</evidence>
<evidence type="ECO:0000256" key="4">
    <source>
        <dbReference type="ARBA" id="ARBA00022803"/>
    </source>
</evidence>
<dbReference type="PANTHER" id="PTHR22904">
    <property type="entry name" value="TPR REPEAT CONTAINING PROTEIN"/>
    <property type="match status" value="1"/>
</dbReference>
<evidence type="ECO:0000256" key="2">
    <source>
        <dbReference type="ARBA" id="ARBA00022490"/>
    </source>
</evidence>
<dbReference type="GO" id="GO:0005737">
    <property type="term" value="C:cytoplasm"/>
    <property type="evidence" value="ECO:0007669"/>
    <property type="project" value="UniProtKB-SubCell"/>
</dbReference>
<comment type="subcellular location">
    <subcellularLocation>
        <location evidence="1">Cytoplasm</location>
    </subcellularLocation>
</comment>
<dbReference type="FunFam" id="1.10.260.100:FF:000002">
    <property type="entry name" value="Stress-induced-phosphoprotein 1 (Hsp70/Hsp90-organizing)"/>
    <property type="match status" value="1"/>
</dbReference>
<sequence length="332" mass="38140">MSDDNKQLALAEKDLGNAAYKKRDFETALSHYDKAYELDNTNITFLTNKAAVLFEQEKFEECIKVCEDAIDRGRELRCDYKLIARALQRIGNAYAKLNKLDEAIKYYSKSLTEHRTPDTLQKLRDTEKLKKEQEKAAYYNPELADKAREEGNALFKAGKWPEAIEQYTEAIKRNDKDVRPFSNRAACYLKLMAIHEAEKDADRCIELDPTFVRGYIRKAAVQLVKREYQESIDTLKIAQEHDKDGKASREIQQQLMKAYTAMNPGSNNESQEETLKRAAQDPEVQRILGDPVMQQILQQMQEDPKAAQEHLKNPQVAANVRKLMSAGIIRMG</sequence>
<dbReference type="STRING" id="4846.A0A367J1F1"/>
<feature type="domain" description="STI1" evidence="6">
    <location>
        <begin position="281"/>
        <end position="320"/>
    </location>
</feature>
<dbReference type="SUPFAM" id="SSF48452">
    <property type="entry name" value="TPR-like"/>
    <property type="match status" value="2"/>
</dbReference>
<dbReference type="Gene3D" id="1.25.40.10">
    <property type="entry name" value="Tetratricopeptide repeat domain"/>
    <property type="match status" value="2"/>
</dbReference>